<dbReference type="Pfam" id="PF03148">
    <property type="entry name" value="Tektin"/>
    <property type="match status" value="1"/>
</dbReference>
<dbReference type="EMBL" id="CAVLGL010000083">
    <property type="protein sequence ID" value="CAK1589061.1"/>
    <property type="molecule type" value="Genomic_DNA"/>
</dbReference>
<dbReference type="InterPro" id="IPR048256">
    <property type="entry name" value="Tektin-like"/>
</dbReference>
<evidence type="ECO:0000256" key="9">
    <source>
        <dbReference type="ARBA" id="ARBA00045224"/>
    </source>
</evidence>
<evidence type="ECO:0000256" key="6">
    <source>
        <dbReference type="ARBA" id="ARBA00023069"/>
    </source>
</evidence>
<evidence type="ECO:0000256" key="4">
    <source>
        <dbReference type="ARBA" id="ARBA00022846"/>
    </source>
</evidence>
<reference evidence="12 13" key="1">
    <citation type="submission" date="2023-11" db="EMBL/GenBank/DDBJ databases">
        <authorList>
            <person name="Hedman E."/>
            <person name="Englund M."/>
            <person name="Stromberg M."/>
            <person name="Nyberg Akerstrom W."/>
            <person name="Nylinder S."/>
            <person name="Jareborg N."/>
            <person name="Kallberg Y."/>
            <person name="Kronander E."/>
        </authorList>
    </citation>
    <scope>NUCLEOTIDE SEQUENCE [LARGE SCALE GENOMIC DNA]</scope>
</reference>
<keyword evidence="7" id="KW-0206">Cytoskeleton</keyword>
<evidence type="ECO:0000256" key="10">
    <source>
        <dbReference type="RuleBase" id="RU367040"/>
    </source>
</evidence>
<evidence type="ECO:0000256" key="8">
    <source>
        <dbReference type="ARBA" id="ARBA00023273"/>
    </source>
</evidence>
<proteinExistence type="inferred from homology"/>
<dbReference type="AlphaFoldDB" id="A0AAV1L148"/>
<keyword evidence="3" id="KW-0963">Cytoplasm</keyword>
<comment type="caution">
    <text evidence="12">The sequence shown here is derived from an EMBL/GenBank/DDBJ whole genome shotgun (WGS) entry which is preliminary data.</text>
</comment>
<comment type="function">
    <text evidence="9">Microtubule inner protein (MIP) part of the dynein-decorated doublet microtubules (DMTs) in cilia and flagellar axoneme. Forms filamentous polymers in the walls of ciliary and flagellar microtubules.</text>
</comment>
<evidence type="ECO:0000256" key="2">
    <source>
        <dbReference type="ARBA" id="ARBA00007209"/>
    </source>
</evidence>
<dbReference type="Proteomes" id="UP001314205">
    <property type="component" value="Unassembled WGS sequence"/>
</dbReference>
<evidence type="ECO:0000256" key="5">
    <source>
        <dbReference type="ARBA" id="ARBA00023054"/>
    </source>
</evidence>
<dbReference type="GO" id="GO:0005930">
    <property type="term" value="C:axoneme"/>
    <property type="evidence" value="ECO:0007669"/>
    <property type="project" value="UniProtKB-SubCell"/>
</dbReference>
<feature type="region of interest" description="Disordered" evidence="11">
    <location>
        <begin position="383"/>
        <end position="427"/>
    </location>
</feature>
<organism evidence="12 13">
    <name type="scientific">Parnassius mnemosyne</name>
    <name type="common">clouded apollo</name>
    <dbReference type="NCBI Taxonomy" id="213953"/>
    <lineage>
        <taxon>Eukaryota</taxon>
        <taxon>Metazoa</taxon>
        <taxon>Ecdysozoa</taxon>
        <taxon>Arthropoda</taxon>
        <taxon>Hexapoda</taxon>
        <taxon>Insecta</taxon>
        <taxon>Pterygota</taxon>
        <taxon>Neoptera</taxon>
        <taxon>Endopterygota</taxon>
        <taxon>Lepidoptera</taxon>
        <taxon>Glossata</taxon>
        <taxon>Ditrysia</taxon>
        <taxon>Papilionoidea</taxon>
        <taxon>Papilionidae</taxon>
        <taxon>Parnassiinae</taxon>
        <taxon>Parnassini</taxon>
        <taxon>Parnassius</taxon>
        <taxon>Driopa</taxon>
    </lineage>
</organism>
<sequence>MFSQDALYGFTDSLSHLRSLSNKLNAEVVEQVNNTQELVMKNNFMKESNEYLLKKCLQERISDVASWRWVLDDLAKRLEDSIDALKHESDALYVVVQRIDYEVNAATSYVAKPGALSPLMDQVEEAIIQELAFLREEKGRFEGMIIQINKQIVCLEKTKKRIEDDAFNKHQAISVDEACCRNDHDFVNFENNKKKKPKKSLSLIRWEKRCSSLKEAGINALRHAIMTRQKIRAARVQLSITAQAYGTRVDSALRRRLHSNIIKLQDLDWQRGEVIRDFQSLENELTTTEKSVLDTMDRQKTVQGRLAERTLRPFGEHASDGVNRQLRNELGKLRKFIKELRDNIQMIISLQNHLRGAIAHIDCSAEDIAQVIKIDQERLRARLGDDTGTNENATNTASSTRPRQDSSERQMVYPLDVIKEEDENDPF</sequence>
<dbReference type="GO" id="GO:0060294">
    <property type="term" value="P:cilium movement involved in cell motility"/>
    <property type="evidence" value="ECO:0007669"/>
    <property type="project" value="UniProtKB-UniRule"/>
</dbReference>
<evidence type="ECO:0000313" key="13">
    <source>
        <dbReference type="Proteomes" id="UP001314205"/>
    </source>
</evidence>
<evidence type="ECO:0000256" key="7">
    <source>
        <dbReference type="ARBA" id="ARBA00023212"/>
    </source>
</evidence>
<keyword evidence="6 10" id="KW-0969">Cilium</keyword>
<protein>
    <recommendedName>
        <fullName evidence="10">Tektin</fullName>
    </recommendedName>
</protein>
<comment type="similarity">
    <text evidence="2 10">Belongs to the tektin family.</text>
</comment>
<evidence type="ECO:0000256" key="11">
    <source>
        <dbReference type="SAM" id="MobiDB-lite"/>
    </source>
</evidence>
<dbReference type="GO" id="GO:0015630">
    <property type="term" value="C:microtubule cytoskeleton"/>
    <property type="evidence" value="ECO:0007669"/>
    <property type="project" value="UniProtKB-UniRule"/>
</dbReference>
<gene>
    <name evidence="12" type="ORF">PARMNEM_LOCUS9613</name>
</gene>
<keyword evidence="8 10" id="KW-0966">Cell projection</keyword>
<keyword evidence="13" id="KW-1185">Reference proteome</keyword>
<dbReference type="GO" id="GO:0060271">
    <property type="term" value="P:cilium assembly"/>
    <property type="evidence" value="ECO:0007669"/>
    <property type="project" value="UniProtKB-UniRule"/>
</dbReference>
<feature type="compositionally biased region" description="Low complexity" evidence="11">
    <location>
        <begin position="386"/>
        <end position="400"/>
    </location>
</feature>
<dbReference type="PANTHER" id="PTHR19960:SF25">
    <property type="entry name" value="TEKTIN-1"/>
    <property type="match status" value="1"/>
</dbReference>
<dbReference type="GO" id="GO:0005634">
    <property type="term" value="C:nucleus"/>
    <property type="evidence" value="ECO:0007669"/>
    <property type="project" value="TreeGrafter"/>
</dbReference>
<evidence type="ECO:0000256" key="3">
    <source>
        <dbReference type="ARBA" id="ARBA00022490"/>
    </source>
</evidence>
<dbReference type="PANTHER" id="PTHR19960">
    <property type="entry name" value="TEKTIN"/>
    <property type="match status" value="1"/>
</dbReference>
<name>A0AAV1L148_9NEOP</name>
<comment type="subcellular location">
    <subcellularLocation>
        <location evidence="10">Cytoplasm</location>
        <location evidence="10">Cytoskeleton</location>
        <location evidence="10">Cilium axoneme</location>
    </subcellularLocation>
    <subcellularLocation>
        <location evidence="1">Cytoplasm</location>
        <location evidence="1">Cytoskeleton</location>
        <location evidence="1">Flagellum axoneme</location>
    </subcellularLocation>
</comment>
<evidence type="ECO:0000256" key="1">
    <source>
        <dbReference type="ARBA" id="ARBA00004611"/>
    </source>
</evidence>
<evidence type="ECO:0000313" key="12">
    <source>
        <dbReference type="EMBL" id="CAK1589061.1"/>
    </source>
</evidence>
<accession>A0AAV1L148</accession>
<dbReference type="InterPro" id="IPR000435">
    <property type="entry name" value="Tektins"/>
</dbReference>
<keyword evidence="4 10" id="KW-0282">Flagellum</keyword>
<keyword evidence="5" id="KW-0175">Coiled coil</keyword>